<keyword evidence="3" id="KW-0472">Membrane</keyword>
<accession>A0A6U9SEA4</accession>
<feature type="compositionally biased region" description="Basic and acidic residues" evidence="2">
    <location>
        <begin position="1"/>
        <end position="25"/>
    </location>
</feature>
<evidence type="ECO:0000313" key="5">
    <source>
        <dbReference type="EMBL" id="CAE0613579.1"/>
    </source>
</evidence>
<protein>
    <submittedName>
        <fullName evidence="4">Uncharacterized protein</fullName>
    </submittedName>
</protein>
<feature type="compositionally biased region" description="Basic and acidic residues" evidence="2">
    <location>
        <begin position="183"/>
        <end position="197"/>
    </location>
</feature>
<proteinExistence type="predicted"/>
<name>A0A6U9SEA4_9CHLO</name>
<feature type="compositionally biased region" description="Pro residues" evidence="2">
    <location>
        <begin position="117"/>
        <end position="137"/>
    </location>
</feature>
<feature type="compositionally biased region" description="Pro residues" evidence="2">
    <location>
        <begin position="60"/>
        <end position="87"/>
    </location>
</feature>
<dbReference type="EMBL" id="HBIS01009090">
    <property type="protein sequence ID" value="CAE0613578.1"/>
    <property type="molecule type" value="Transcribed_RNA"/>
</dbReference>
<feature type="region of interest" description="Disordered" evidence="2">
    <location>
        <begin position="1"/>
        <end position="226"/>
    </location>
</feature>
<gene>
    <name evidence="4" type="ORF">PSAL00342_LOCUS7477</name>
    <name evidence="5" type="ORF">PSAL00342_LOCUS7478</name>
</gene>
<organism evidence="4">
    <name type="scientific">Picocystis salinarum</name>
    <dbReference type="NCBI Taxonomy" id="88271"/>
    <lineage>
        <taxon>Eukaryota</taxon>
        <taxon>Viridiplantae</taxon>
        <taxon>Chlorophyta</taxon>
        <taxon>Picocystophyceae</taxon>
        <taxon>Picocystales</taxon>
        <taxon>Picocystaceae</taxon>
        <taxon>Picocystis</taxon>
    </lineage>
</organism>
<sequence length="746" mass="82310">MDPQRRADLDAGRRKLEEFRKRREAAAAQTAGAGSKAETASEGAKVERGGDKSLGTGRIGPPPTNPPPIRPPAAPPTNQAPPPPPLASAPAVASGSAIGPPTSVPPPVAGNNHKRGPPPIGPPPMGPPPIGPPPSGPPSSTAARPPPSKPASSWVPAPNAPLVHPSKEQQIPWMPTKSVPVEAAKKPTEVADHHETGADGSDQEFPNKSARDQQMEVVDPSQQVESLKNTLAEREKKEVDLREELRDVGHALQAEKDSRMSEQELTRATIAQKDEEIASLQQKCQRFEQLNTAIQGDDTIALLQDELKILKQQLHDTVGAKASQEDQLSKLNDEFIIMQQEADEMRTLVSHLQEQVSEKEGTILRIEEEKNSLIAQVESKQADTKLQSMQEQIKALQEEKLEYQRQVQEHKKVADTTTAEKQEYLVELEKLIPEVERARKKNSKLEKELTLMQQHSREQEIDIERLQAELTARQPSALDETEHQPTQEVRERLEGHIAQLESELQSLQEKLTDKDTSVLRHARDLQALEEAFSGVEQERDAASQTVHAQRQELQEQKQLIEELQGQVSEKNQQIAVLQGQVGNEDAANRSSGQAGLPSPSNLSEGNAALLKSQLMNMETEMMRLRTERDSLRSELETERSNIADLQIAYRSLASSQQNRESKRTSLSNKKDEDNSTDVEAALLSGGGGDFMPLAGVFRAAPFPMRHPWMVAIAMESDKATVFLHRKPLVRLAIVGYMVAFHLLVLI</sequence>
<feature type="region of interest" description="Disordered" evidence="2">
    <location>
        <begin position="653"/>
        <end position="676"/>
    </location>
</feature>
<feature type="transmembrane region" description="Helical" evidence="3">
    <location>
        <begin position="728"/>
        <end position="745"/>
    </location>
</feature>
<reference evidence="4" key="1">
    <citation type="submission" date="2021-01" db="EMBL/GenBank/DDBJ databases">
        <authorList>
            <person name="Corre E."/>
            <person name="Pelletier E."/>
            <person name="Niang G."/>
            <person name="Scheremetjew M."/>
            <person name="Finn R."/>
            <person name="Kale V."/>
            <person name="Holt S."/>
            <person name="Cochrane G."/>
            <person name="Meng A."/>
            <person name="Brown T."/>
            <person name="Cohen L."/>
        </authorList>
    </citation>
    <scope>NUCLEOTIDE SEQUENCE</scope>
    <source>
        <strain evidence="4">CCMP1897</strain>
    </source>
</reference>
<evidence type="ECO:0000313" key="4">
    <source>
        <dbReference type="EMBL" id="CAE0613578.1"/>
    </source>
</evidence>
<keyword evidence="3" id="KW-0812">Transmembrane</keyword>
<feature type="compositionally biased region" description="Low complexity" evidence="2">
    <location>
        <begin position="88"/>
        <end position="101"/>
    </location>
</feature>
<dbReference type="EMBL" id="HBIS01009091">
    <property type="protein sequence ID" value="CAE0613579.1"/>
    <property type="molecule type" value="Transcribed_RNA"/>
</dbReference>
<dbReference type="AlphaFoldDB" id="A0A6U9SEA4"/>
<feature type="compositionally biased region" description="Low complexity" evidence="2">
    <location>
        <begin position="26"/>
        <end position="37"/>
    </location>
</feature>
<evidence type="ECO:0000256" key="3">
    <source>
        <dbReference type="SAM" id="Phobius"/>
    </source>
</evidence>
<evidence type="ECO:0000256" key="1">
    <source>
        <dbReference type="SAM" id="Coils"/>
    </source>
</evidence>
<feature type="coiled-coil region" evidence="1">
    <location>
        <begin position="321"/>
        <end position="580"/>
    </location>
</feature>
<feature type="compositionally biased region" description="Polar residues" evidence="2">
    <location>
        <begin position="588"/>
        <end position="604"/>
    </location>
</feature>
<feature type="region of interest" description="Disordered" evidence="2">
    <location>
        <begin position="582"/>
        <end position="604"/>
    </location>
</feature>
<keyword evidence="3" id="KW-1133">Transmembrane helix</keyword>
<keyword evidence="1" id="KW-0175">Coiled coil</keyword>
<feature type="compositionally biased region" description="Basic and acidic residues" evidence="2">
    <location>
        <begin position="659"/>
        <end position="673"/>
    </location>
</feature>
<feature type="coiled-coil region" evidence="1">
    <location>
        <begin position="607"/>
        <end position="648"/>
    </location>
</feature>
<dbReference type="PANTHER" id="PTHR45615">
    <property type="entry name" value="MYOSIN HEAVY CHAIN, NON-MUSCLE"/>
    <property type="match status" value="1"/>
</dbReference>
<evidence type="ECO:0000256" key="2">
    <source>
        <dbReference type="SAM" id="MobiDB-lite"/>
    </source>
</evidence>
<dbReference type="PANTHER" id="PTHR45615:SF63">
    <property type="entry name" value="CHROMOSOME UNDETERMINED SCAFFOLD_10, WHOLE GENOME SHOTGUN SEQUENCE"/>
    <property type="match status" value="1"/>
</dbReference>